<dbReference type="EMBL" id="LSMT01000772">
    <property type="protein sequence ID" value="PFX14495.1"/>
    <property type="molecule type" value="Genomic_DNA"/>
</dbReference>
<reference evidence="3" key="1">
    <citation type="journal article" date="2017" name="bioRxiv">
        <title>Comparative analysis of the genomes of Stylophora pistillata and Acropora digitifera provides evidence for extensive differences between species of corals.</title>
        <authorList>
            <person name="Voolstra C.R."/>
            <person name="Li Y."/>
            <person name="Liew Y.J."/>
            <person name="Baumgarten S."/>
            <person name="Zoccola D."/>
            <person name="Flot J.-F."/>
            <person name="Tambutte S."/>
            <person name="Allemand D."/>
            <person name="Aranda M."/>
        </authorList>
    </citation>
    <scope>NUCLEOTIDE SEQUENCE [LARGE SCALE GENOMIC DNA]</scope>
</reference>
<protein>
    <recommendedName>
        <fullName evidence="4">MULE transposase domain-containing protein</fullName>
    </recommendedName>
</protein>
<evidence type="ECO:0000313" key="2">
    <source>
        <dbReference type="EMBL" id="PFX14495.1"/>
    </source>
</evidence>
<comment type="caution">
    <text evidence="2">The sequence shown here is derived from an EMBL/GenBank/DDBJ whole genome shotgun (WGS) entry which is preliminary data.</text>
</comment>
<accession>A0A2B4RDY8</accession>
<evidence type="ECO:0000256" key="1">
    <source>
        <dbReference type="SAM" id="MobiDB-lite"/>
    </source>
</evidence>
<keyword evidence="3" id="KW-1185">Reference proteome</keyword>
<dbReference type="AlphaFoldDB" id="A0A2B4RDY8"/>
<gene>
    <name evidence="2" type="ORF">AWC38_SpisGene21338</name>
</gene>
<organism evidence="2 3">
    <name type="scientific">Stylophora pistillata</name>
    <name type="common">Smooth cauliflower coral</name>
    <dbReference type="NCBI Taxonomy" id="50429"/>
    <lineage>
        <taxon>Eukaryota</taxon>
        <taxon>Metazoa</taxon>
        <taxon>Cnidaria</taxon>
        <taxon>Anthozoa</taxon>
        <taxon>Hexacorallia</taxon>
        <taxon>Scleractinia</taxon>
        <taxon>Astrocoeniina</taxon>
        <taxon>Pocilloporidae</taxon>
        <taxon>Stylophora</taxon>
    </lineage>
</organism>
<evidence type="ECO:0008006" key="4">
    <source>
        <dbReference type="Google" id="ProtNLM"/>
    </source>
</evidence>
<feature type="region of interest" description="Disordered" evidence="1">
    <location>
        <begin position="127"/>
        <end position="149"/>
    </location>
</feature>
<proteinExistence type="predicted"/>
<evidence type="ECO:0000313" key="3">
    <source>
        <dbReference type="Proteomes" id="UP000225706"/>
    </source>
</evidence>
<name>A0A2B4RDY8_STYPI</name>
<sequence length="340" mass="37851">MLQVNEKKRDVQWDNVNEIAEDVIINLPRQINKHRNRDQYYDVSEAKVILQELKLLSSDYELSEECLSSNSVFSDGGKIELISAVTQKLHQSETAFAIYTCRPYIFSLGKHKDALFLIDTHPVSEAVGGNSNGKENHHPMKRKSNQEEAEVTVKRIQVDTVSNGIVDVTVCGGYVSNKESAIVIGSDQKALRNSKILLLKETFTGVFTGSPTEYLKVGQTIGPGILHKQKLLTSYKTLPLLMTKYNKETSGVLAFGTDGEENLYKAMSQVFEDAKHLRCDIHLRDNVKRKLNEYGITGSVATEIVCDIFGKVLGEVMEGGLVDCSSSREFDIALNNATNK</sequence>
<dbReference type="Proteomes" id="UP000225706">
    <property type="component" value="Unassembled WGS sequence"/>
</dbReference>